<protein>
    <recommendedName>
        <fullName evidence="5">FAD/NAD(P)-binding domain-containing protein</fullName>
    </recommendedName>
</protein>
<evidence type="ECO:0000313" key="6">
    <source>
        <dbReference type="EMBL" id="CEO55342.1"/>
    </source>
</evidence>
<evidence type="ECO:0000259" key="5">
    <source>
        <dbReference type="Pfam" id="PF07992"/>
    </source>
</evidence>
<proteinExistence type="inferred from homology"/>
<dbReference type="PRINTS" id="PR00469">
    <property type="entry name" value="PNDRDTASEII"/>
</dbReference>
<evidence type="ECO:0000256" key="1">
    <source>
        <dbReference type="ARBA" id="ARBA00006442"/>
    </source>
</evidence>
<feature type="domain" description="FAD/NAD(P)-binding" evidence="5">
    <location>
        <begin position="3"/>
        <end position="299"/>
    </location>
</feature>
<dbReference type="InterPro" id="IPR036188">
    <property type="entry name" value="FAD/NAD-bd_sf"/>
</dbReference>
<name>A0A0B7KIU5_BIOOC</name>
<dbReference type="SUPFAM" id="SSF51905">
    <property type="entry name" value="FAD/NAD(P)-binding domain"/>
    <property type="match status" value="1"/>
</dbReference>
<dbReference type="EMBL" id="CDPU01000051">
    <property type="protein sequence ID" value="CEO55342.1"/>
    <property type="molecule type" value="Genomic_DNA"/>
</dbReference>
<dbReference type="Pfam" id="PF07992">
    <property type="entry name" value="Pyr_redox_2"/>
    <property type="match status" value="1"/>
</dbReference>
<accession>A0A0B7KIU5</accession>
<gene>
    <name evidence="6" type="ORF">BN869_000011400_1</name>
</gene>
<dbReference type="Gene3D" id="3.50.50.100">
    <property type="match status" value="1"/>
</dbReference>
<keyword evidence="3" id="KW-0274">FAD</keyword>
<dbReference type="PRINTS" id="PR00368">
    <property type="entry name" value="FADPNR"/>
</dbReference>
<dbReference type="PANTHER" id="PTHR43735">
    <property type="entry name" value="APOPTOSIS-INDUCING FACTOR 1"/>
    <property type="match status" value="1"/>
</dbReference>
<evidence type="ECO:0000256" key="3">
    <source>
        <dbReference type="ARBA" id="ARBA00022827"/>
    </source>
</evidence>
<dbReference type="InterPro" id="IPR023753">
    <property type="entry name" value="FAD/NAD-binding_dom"/>
</dbReference>
<organism evidence="6">
    <name type="scientific">Bionectria ochroleuca</name>
    <name type="common">Gliocladium roseum</name>
    <dbReference type="NCBI Taxonomy" id="29856"/>
    <lineage>
        <taxon>Eukaryota</taxon>
        <taxon>Fungi</taxon>
        <taxon>Dikarya</taxon>
        <taxon>Ascomycota</taxon>
        <taxon>Pezizomycotina</taxon>
        <taxon>Sordariomycetes</taxon>
        <taxon>Hypocreomycetidae</taxon>
        <taxon>Hypocreales</taxon>
        <taxon>Bionectriaceae</taxon>
        <taxon>Clonostachys</taxon>
    </lineage>
</organism>
<dbReference type="AlphaFoldDB" id="A0A0B7KIU5"/>
<evidence type="ECO:0000256" key="4">
    <source>
        <dbReference type="ARBA" id="ARBA00023002"/>
    </source>
</evidence>
<sequence>MATVVILGAGYSGIGIAHKLLKYTLPKVTDLKVILVSLSTHHFWNLGSVRRVIPGEVQDDQIFREIAPGFEQYPKDAFELIVGVATGFDPASNKAQVNVGNGTRDIEYSHLVVATGASYPTKLPFTAIGSHEDMLDSWRELQAKVEQAESIVISGAGPTGIETAAELASHFGSSKTITVILEGCYPLRGFMPQVGKIAANDLASFGAKLIRNARAVNSTKTDTGKTVVELSSGSNLEADLYLPLYGSRPNTQFVPTHLLDDRGNLKLETNLRVQGLHNVWGVGDVGNLESKQLIYAERQALHLGSNLHAVLTGGNVKPLPSTVTPQVFVTLGKNKGTGQYGWFRVPGFGITTTKGRDFFMSKGDGLIAGKNIVRSPI</sequence>
<comment type="similarity">
    <text evidence="1">Belongs to the FAD-dependent oxidoreductase family.</text>
</comment>
<keyword evidence="2" id="KW-0285">Flavoprotein</keyword>
<dbReference type="GO" id="GO:0004174">
    <property type="term" value="F:electron-transferring-flavoprotein dehydrogenase activity"/>
    <property type="evidence" value="ECO:0007669"/>
    <property type="project" value="TreeGrafter"/>
</dbReference>
<keyword evidence="4" id="KW-0560">Oxidoreductase</keyword>
<dbReference type="PANTHER" id="PTHR43735:SF3">
    <property type="entry name" value="FERROPTOSIS SUPPRESSOR PROTEIN 1"/>
    <property type="match status" value="1"/>
</dbReference>
<evidence type="ECO:0000256" key="2">
    <source>
        <dbReference type="ARBA" id="ARBA00022630"/>
    </source>
</evidence>
<dbReference type="GO" id="GO:0005737">
    <property type="term" value="C:cytoplasm"/>
    <property type="evidence" value="ECO:0007669"/>
    <property type="project" value="TreeGrafter"/>
</dbReference>
<dbReference type="GO" id="GO:0050660">
    <property type="term" value="F:flavin adenine dinucleotide binding"/>
    <property type="evidence" value="ECO:0007669"/>
    <property type="project" value="TreeGrafter"/>
</dbReference>
<reference evidence="6" key="1">
    <citation type="submission" date="2015-01" db="EMBL/GenBank/DDBJ databases">
        <authorList>
            <person name="Durling Mikael"/>
        </authorList>
    </citation>
    <scope>NUCLEOTIDE SEQUENCE</scope>
</reference>